<name>A0A6A4S954_SCOMX</name>
<reference evidence="2 3" key="1">
    <citation type="submission" date="2019-06" db="EMBL/GenBank/DDBJ databases">
        <title>Draft genomes of female and male turbot (Scophthalmus maximus).</title>
        <authorList>
            <person name="Xu H."/>
            <person name="Xu X.-W."/>
            <person name="Shao C."/>
            <person name="Chen S."/>
        </authorList>
    </citation>
    <scope>NUCLEOTIDE SEQUENCE [LARGE SCALE GENOMIC DNA]</scope>
    <source>
        <strain evidence="2">Ysfricsl-2016a</strain>
        <tissue evidence="2">Blood</tissue>
    </source>
</reference>
<gene>
    <name evidence="2" type="ORF">F2P81_018194</name>
</gene>
<protein>
    <submittedName>
        <fullName evidence="2">Uncharacterized protein</fullName>
    </submittedName>
</protein>
<feature type="region of interest" description="Disordered" evidence="1">
    <location>
        <begin position="46"/>
        <end position="76"/>
    </location>
</feature>
<dbReference type="EMBL" id="VEVO01000016">
    <property type="protein sequence ID" value="KAF0029089.1"/>
    <property type="molecule type" value="Genomic_DNA"/>
</dbReference>
<evidence type="ECO:0000313" key="3">
    <source>
        <dbReference type="Proteomes" id="UP000438429"/>
    </source>
</evidence>
<feature type="region of interest" description="Disordered" evidence="1">
    <location>
        <begin position="1"/>
        <end position="20"/>
    </location>
</feature>
<evidence type="ECO:0000256" key="1">
    <source>
        <dbReference type="SAM" id="MobiDB-lite"/>
    </source>
</evidence>
<organism evidence="2 3">
    <name type="scientific">Scophthalmus maximus</name>
    <name type="common">Turbot</name>
    <name type="synonym">Psetta maxima</name>
    <dbReference type="NCBI Taxonomy" id="52904"/>
    <lineage>
        <taxon>Eukaryota</taxon>
        <taxon>Metazoa</taxon>
        <taxon>Chordata</taxon>
        <taxon>Craniata</taxon>
        <taxon>Vertebrata</taxon>
        <taxon>Euteleostomi</taxon>
        <taxon>Actinopterygii</taxon>
        <taxon>Neopterygii</taxon>
        <taxon>Teleostei</taxon>
        <taxon>Neoteleostei</taxon>
        <taxon>Acanthomorphata</taxon>
        <taxon>Carangaria</taxon>
        <taxon>Pleuronectiformes</taxon>
        <taxon>Pleuronectoidei</taxon>
        <taxon>Scophthalmidae</taxon>
        <taxon>Scophthalmus</taxon>
    </lineage>
</organism>
<proteinExistence type="predicted"/>
<sequence>MESGSASSSSSPHRTADLRSRIPGLTVCTLTMREVSSHRYQRTDCSVKVSRRSERSHERGVSDNGHRATVTLHASS</sequence>
<accession>A0A6A4S954</accession>
<dbReference type="AlphaFoldDB" id="A0A6A4S954"/>
<comment type="caution">
    <text evidence="2">The sequence shown here is derived from an EMBL/GenBank/DDBJ whole genome shotgun (WGS) entry which is preliminary data.</text>
</comment>
<feature type="compositionally biased region" description="Basic and acidic residues" evidence="1">
    <location>
        <begin position="51"/>
        <end position="66"/>
    </location>
</feature>
<dbReference type="Proteomes" id="UP000438429">
    <property type="component" value="Unassembled WGS sequence"/>
</dbReference>
<evidence type="ECO:0000313" key="2">
    <source>
        <dbReference type="EMBL" id="KAF0029089.1"/>
    </source>
</evidence>
<feature type="compositionally biased region" description="Low complexity" evidence="1">
    <location>
        <begin position="1"/>
        <end position="11"/>
    </location>
</feature>